<feature type="domain" description="Aminotransferase-like plant mobile" evidence="2">
    <location>
        <begin position="1"/>
        <end position="185"/>
    </location>
</feature>
<evidence type="ECO:0000313" key="4">
    <source>
        <dbReference type="Proteomes" id="UP000507222"/>
    </source>
</evidence>
<protein>
    <recommendedName>
        <fullName evidence="2">Aminotransferase-like plant mobile domain-containing protein</fullName>
    </recommendedName>
</protein>
<dbReference type="PANTHER" id="PTHR46033:SF65">
    <property type="entry name" value="AMINOTRANSFERASE-LIKE PLANT MOBILE DOMAIN-CONTAINING PROTEIN"/>
    <property type="match status" value="1"/>
</dbReference>
<dbReference type="EMBL" id="CAEKDK010000007">
    <property type="protein sequence ID" value="CAB4286256.1"/>
    <property type="molecule type" value="Genomic_DNA"/>
</dbReference>
<dbReference type="PANTHER" id="PTHR46033">
    <property type="entry name" value="PROTEIN MAIN-LIKE 2"/>
    <property type="match status" value="1"/>
</dbReference>
<proteinExistence type="predicted"/>
<dbReference type="InterPro" id="IPR019557">
    <property type="entry name" value="AminoTfrase-like_pln_mobile"/>
</dbReference>
<evidence type="ECO:0000256" key="1">
    <source>
        <dbReference type="SAM" id="SignalP"/>
    </source>
</evidence>
<keyword evidence="1" id="KW-0732">Signal</keyword>
<evidence type="ECO:0000259" key="2">
    <source>
        <dbReference type="Pfam" id="PF10536"/>
    </source>
</evidence>
<dbReference type="InterPro" id="IPR044824">
    <property type="entry name" value="MAIN-like"/>
</dbReference>
<dbReference type="GO" id="GO:0010073">
    <property type="term" value="P:meristem maintenance"/>
    <property type="evidence" value="ECO:0007669"/>
    <property type="project" value="InterPro"/>
</dbReference>
<name>A0A6J5VB58_PRUAR</name>
<feature type="signal peptide" evidence="1">
    <location>
        <begin position="1"/>
        <end position="19"/>
    </location>
</feature>
<accession>A0A6J5VB58</accession>
<reference evidence="3 4" key="1">
    <citation type="submission" date="2020-05" db="EMBL/GenBank/DDBJ databases">
        <authorList>
            <person name="Campoy J."/>
            <person name="Schneeberger K."/>
            <person name="Spophaly S."/>
        </authorList>
    </citation>
    <scope>NUCLEOTIDE SEQUENCE [LARGE SCALE GENOMIC DNA]</scope>
    <source>
        <strain evidence="3">PruArmRojPasFocal</strain>
    </source>
</reference>
<dbReference type="Proteomes" id="UP000507222">
    <property type="component" value="Unassembled WGS sequence"/>
</dbReference>
<dbReference type="AlphaFoldDB" id="A0A6J5VB58"/>
<feature type="chain" id="PRO_5026833938" description="Aminotransferase-like plant mobile domain-containing protein" evidence="1">
    <location>
        <begin position="20"/>
        <end position="207"/>
    </location>
</feature>
<dbReference type="Pfam" id="PF10536">
    <property type="entry name" value="PMD"/>
    <property type="match status" value="1"/>
</dbReference>
<organism evidence="3 4">
    <name type="scientific">Prunus armeniaca</name>
    <name type="common">Apricot</name>
    <name type="synonym">Armeniaca vulgaris</name>
    <dbReference type="NCBI Taxonomy" id="36596"/>
    <lineage>
        <taxon>Eukaryota</taxon>
        <taxon>Viridiplantae</taxon>
        <taxon>Streptophyta</taxon>
        <taxon>Embryophyta</taxon>
        <taxon>Tracheophyta</taxon>
        <taxon>Spermatophyta</taxon>
        <taxon>Magnoliopsida</taxon>
        <taxon>eudicotyledons</taxon>
        <taxon>Gunneridae</taxon>
        <taxon>Pentapetalae</taxon>
        <taxon>rosids</taxon>
        <taxon>fabids</taxon>
        <taxon>Rosales</taxon>
        <taxon>Rosaceae</taxon>
        <taxon>Amygdaloideae</taxon>
        <taxon>Amygdaleae</taxon>
        <taxon>Prunus</taxon>
    </lineage>
</organism>
<gene>
    <name evidence="3" type="ORF">CURHAP_LOCUS43181</name>
</gene>
<evidence type="ECO:0000313" key="3">
    <source>
        <dbReference type="EMBL" id="CAB4286256.1"/>
    </source>
</evidence>
<sequence>MLSKHQITLNASLISAALCFWDSTSNSFAFGPGPMTPTILDMEALFGFRPHGLSINALTYFEMKNRKVMVPMRASASEIMRLKMYSGFVMTYQGMDDPNQEHMMFLLFWLNKFVFPQANEVVRTEFMHLAEALHNESDLATGPFMLASLYHCLHRITVDSFNLNVCSPIWMLQMWLEWYFPELGSAGSESLEPSICESSVWACSGHS</sequence>